<evidence type="ECO:0000313" key="1">
    <source>
        <dbReference type="EMBL" id="EGI60298.1"/>
    </source>
</evidence>
<name>F4WZM3_ACREC</name>
<proteinExistence type="predicted"/>
<evidence type="ECO:0000313" key="2">
    <source>
        <dbReference type="Proteomes" id="UP000007755"/>
    </source>
</evidence>
<sequence length="164" mass="18542">MGHENAAVFKGVDPRPKVARRSWWTVNLPSVHEIIFPSKSRVLNERGHRQHHALVLTKRQPTMPPRSAWDLLIENGMHVIVTVARDSTCVASSLNRSDGSGCFVRRIDVWPDSVRPTTPDIYVCRKSMASLIITNVQFRGPLNRRFFASKVESRAPTGILSFRS</sequence>
<keyword evidence="2" id="KW-1185">Reference proteome</keyword>
<reference evidence="1" key="1">
    <citation type="submission" date="2011-02" db="EMBL/GenBank/DDBJ databases">
        <title>The genome of the leaf-cutting ant Acromyrmex echinatior suggests key adaptations to social evolution and fungus farming.</title>
        <authorList>
            <person name="Nygaard S."/>
            <person name="Zhang G."/>
        </authorList>
    </citation>
    <scope>NUCLEOTIDE SEQUENCE</scope>
</reference>
<dbReference type="Proteomes" id="UP000007755">
    <property type="component" value="Unassembled WGS sequence"/>
</dbReference>
<organism evidence="2">
    <name type="scientific">Acromyrmex echinatior</name>
    <name type="common">Panamanian leafcutter ant</name>
    <name type="synonym">Acromyrmex octospinosus echinatior</name>
    <dbReference type="NCBI Taxonomy" id="103372"/>
    <lineage>
        <taxon>Eukaryota</taxon>
        <taxon>Metazoa</taxon>
        <taxon>Ecdysozoa</taxon>
        <taxon>Arthropoda</taxon>
        <taxon>Hexapoda</taxon>
        <taxon>Insecta</taxon>
        <taxon>Pterygota</taxon>
        <taxon>Neoptera</taxon>
        <taxon>Endopterygota</taxon>
        <taxon>Hymenoptera</taxon>
        <taxon>Apocrita</taxon>
        <taxon>Aculeata</taxon>
        <taxon>Formicoidea</taxon>
        <taxon>Formicidae</taxon>
        <taxon>Myrmicinae</taxon>
        <taxon>Acromyrmex</taxon>
    </lineage>
</organism>
<dbReference type="InParanoid" id="F4WZM3"/>
<dbReference type="AlphaFoldDB" id="F4WZM3"/>
<gene>
    <name evidence="1" type="ORF">G5I_11480</name>
</gene>
<dbReference type="EMBL" id="GL888480">
    <property type="protein sequence ID" value="EGI60298.1"/>
    <property type="molecule type" value="Genomic_DNA"/>
</dbReference>
<protein>
    <submittedName>
        <fullName evidence="1">Uncharacterized protein</fullName>
    </submittedName>
</protein>
<accession>F4WZM3</accession>